<dbReference type="AlphaFoldDB" id="A0A844W376"/>
<dbReference type="Pfam" id="PF13561">
    <property type="entry name" value="adh_short_C2"/>
    <property type="match status" value="1"/>
</dbReference>
<dbReference type="Pfam" id="PF00106">
    <property type="entry name" value="adh_short"/>
    <property type="match status" value="1"/>
</dbReference>
<protein>
    <submittedName>
        <fullName evidence="1">SDR family oxidoreductase</fullName>
    </submittedName>
</protein>
<evidence type="ECO:0000313" key="2">
    <source>
        <dbReference type="Proteomes" id="UP000443843"/>
    </source>
</evidence>
<gene>
    <name evidence="1" type="ORF">GLS40_09440</name>
</gene>
<dbReference type="PANTHER" id="PTHR43975:SF2">
    <property type="entry name" value="EG:BACR7A4.14 PROTEIN-RELATED"/>
    <property type="match status" value="1"/>
</dbReference>
<dbReference type="NCBIfam" id="NF009092">
    <property type="entry name" value="PRK12428.1"/>
    <property type="match status" value="1"/>
</dbReference>
<dbReference type="Gene3D" id="3.40.50.720">
    <property type="entry name" value="NAD(P)-binding Rossmann-like Domain"/>
    <property type="match status" value="1"/>
</dbReference>
<organism evidence="1 2">
    <name type="scientific">Pseudooceanicola pacificus</name>
    <dbReference type="NCBI Taxonomy" id="2676438"/>
    <lineage>
        <taxon>Bacteria</taxon>
        <taxon>Pseudomonadati</taxon>
        <taxon>Pseudomonadota</taxon>
        <taxon>Alphaproteobacteria</taxon>
        <taxon>Rhodobacterales</taxon>
        <taxon>Paracoccaceae</taxon>
        <taxon>Pseudooceanicola</taxon>
    </lineage>
</organism>
<reference evidence="1 2" key="1">
    <citation type="submission" date="2019-11" db="EMBL/GenBank/DDBJ databases">
        <title>Pseudooceanicola pacifica sp. nov., isolated from deep-sea sediment of the Pacific Ocean.</title>
        <authorList>
            <person name="Lyu L."/>
        </authorList>
    </citation>
    <scope>NUCLEOTIDE SEQUENCE [LARGE SCALE GENOMIC DNA]</scope>
    <source>
        <strain evidence="1 2">216_PA32_1</strain>
    </source>
</reference>
<dbReference type="PANTHER" id="PTHR43975">
    <property type="entry name" value="ZGC:101858"/>
    <property type="match status" value="1"/>
</dbReference>
<keyword evidence="2" id="KW-1185">Reference proteome</keyword>
<dbReference type="Proteomes" id="UP000443843">
    <property type="component" value="Unassembled WGS sequence"/>
</dbReference>
<name>A0A844W376_9RHOB</name>
<evidence type="ECO:0000313" key="1">
    <source>
        <dbReference type="EMBL" id="MWB78247.1"/>
    </source>
</evidence>
<dbReference type="PRINTS" id="PR00081">
    <property type="entry name" value="GDHRDH"/>
</dbReference>
<dbReference type="InterPro" id="IPR036291">
    <property type="entry name" value="NAD(P)-bd_dom_sf"/>
</dbReference>
<accession>A0A844W376</accession>
<dbReference type="EMBL" id="WNXQ01000004">
    <property type="protein sequence ID" value="MWB78247.1"/>
    <property type="molecule type" value="Genomic_DNA"/>
</dbReference>
<dbReference type="SUPFAM" id="SSF51735">
    <property type="entry name" value="NAD(P)-binding Rossmann-fold domains"/>
    <property type="match status" value="1"/>
</dbReference>
<sequence length="262" mass="27621">MLMGKTVVVTGAASGIGQRTAELAQVMGANVFSVDRNKPDRPVGHFVQADLGSEAGVRALVEALPSGIDALANVAGLSGTPGRAPTIAVNFLGLRALSLGLAPKINQFGSVINVASIAGFGWRTNLDRAKKAVAVEGFPQDVEAYCDDHDIHNETSYPDSKELLLLWTYQAAHLPVFKGRYIRVNAVSPGPVETPILRQFRDVLGDARVNSDIDRVGRPGTANDIAPAILFLASDGARWINGTNLACDGGLEASVMADAMDF</sequence>
<comment type="caution">
    <text evidence="1">The sequence shown here is derived from an EMBL/GenBank/DDBJ whole genome shotgun (WGS) entry which is preliminary data.</text>
</comment>
<dbReference type="InterPro" id="IPR002347">
    <property type="entry name" value="SDR_fam"/>
</dbReference>
<proteinExistence type="predicted"/>